<reference evidence="2 3" key="1">
    <citation type="submission" date="2020-12" db="EMBL/GenBank/DDBJ databases">
        <title>FDA dAtabase for Regulatory Grade micrObial Sequences (FDA-ARGOS): Supporting development and validation of Infectious Disease Dx tests.</title>
        <authorList>
            <person name="Sproer C."/>
            <person name="Gronow S."/>
            <person name="Severitt S."/>
            <person name="Schroder I."/>
            <person name="Tallon L."/>
            <person name="Sadzewicz L."/>
            <person name="Zhao X."/>
            <person name="Boylan J."/>
            <person name="Ott S."/>
            <person name="Bowen H."/>
            <person name="Vavikolanu K."/>
            <person name="Mehta A."/>
            <person name="Aluvathingal J."/>
            <person name="Nadendla S."/>
            <person name="Lowell S."/>
            <person name="Myers T."/>
            <person name="Yan Y."/>
            <person name="Sichtig H."/>
        </authorList>
    </citation>
    <scope>NUCLEOTIDE SEQUENCE [LARGE SCALE GENOMIC DNA]</scope>
    <source>
        <strain evidence="2 3">FDAARGOS_986</strain>
    </source>
</reference>
<keyword evidence="3" id="KW-1185">Reference proteome</keyword>
<evidence type="ECO:0000313" key="2">
    <source>
        <dbReference type="EMBL" id="QQB21426.1"/>
    </source>
</evidence>
<evidence type="ECO:0000256" key="1">
    <source>
        <dbReference type="SAM" id="SignalP"/>
    </source>
</evidence>
<evidence type="ECO:0000313" key="3">
    <source>
        <dbReference type="Proteomes" id="UP000595481"/>
    </source>
</evidence>
<accession>A0A7T4DR41</accession>
<dbReference type="Proteomes" id="UP000595481">
    <property type="component" value="Chromosome"/>
</dbReference>
<dbReference type="GeneID" id="69551183"/>
<gene>
    <name evidence="2" type="ORF">I6H43_07845</name>
</gene>
<dbReference type="Gene3D" id="3.40.190.10">
    <property type="entry name" value="Periplasmic binding protein-like II"/>
    <property type="match status" value="2"/>
</dbReference>
<proteinExistence type="predicted"/>
<dbReference type="SUPFAM" id="SSF53850">
    <property type="entry name" value="Periplasmic binding protein-like II"/>
    <property type="match status" value="1"/>
</dbReference>
<sequence length="275" mass="30391">MIRHIPLLLLAAALTGSVTLGLSRSTASDTATTQAKPVRIINAHLGELPGLINADKTGPFVDLVHAIDDLYPDVTIKITIYPIARAMVGVIAGKADLGLPAIRNLKDVDMLPYRFSTRSFGKVTHVIYSNTANPVTTDMAYGIVPTKRDLLIEAVPDYMPFPVQRSMSIEQSLRKLSRGRIDAFVWAQEEADLMLKSLKLTNIHREFFGDFEDVFIIQKGGNGDEMDEFISRAIEQLAASGKLAEIYEKIHRPYVDWQPSPLARAESVTTKSTKP</sequence>
<feature type="chain" id="PRO_5045983079" evidence="1">
    <location>
        <begin position="28"/>
        <end position="275"/>
    </location>
</feature>
<keyword evidence="1" id="KW-0732">Signal</keyword>
<name>A0A7T4DR41_AERJA</name>
<dbReference type="EMBL" id="CP066092">
    <property type="protein sequence ID" value="QQB21426.1"/>
    <property type="molecule type" value="Genomic_DNA"/>
</dbReference>
<dbReference type="RefSeq" id="WP_042030362.1">
    <property type="nucleotide sequence ID" value="NZ_CAWMFX010000015.1"/>
</dbReference>
<feature type="signal peptide" evidence="1">
    <location>
        <begin position="1"/>
        <end position="27"/>
    </location>
</feature>
<protein>
    <submittedName>
        <fullName evidence="2">ABC transporter substrate-binding protein</fullName>
    </submittedName>
</protein>
<organism evidence="2 3">
    <name type="scientific">Aeromonas jandaei</name>
    <dbReference type="NCBI Taxonomy" id="650"/>
    <lineage>
        <taxon>Bacteria</taxon>
        <taxon>Pseudomonadati</taxon>
        <taxon>Pseudomonadota</taxon>
        <taxon>Gammaproteobacteria</taxon>
        <taxon>Aeromonadales</taxon>
        <taxon>Aeromonadaceae</taxon>
        <taxon>Aeromonas</taxon>
    </lineage>
</organism>